<dbReference type="EMBL" id="VAUV01000025">
    <property type="protein sequence ID" value="TLD68427.1"/>
    <property type="molecule type" value="Genomic_DNA"/>
</dbReference>
<evidence type="ECO:0000313" key="1">
    <source>
        <dbReference type="EMBL" id="TLD68427.1"/>
    </source>
</evidence>
<accession>A0A5R8K7V3</accession>
<gene>
    <name evidence="1" type="ORF">FEM03_22745</name>
</gene>
<organism evidence="1 2">
    <name type="scientific">Phragmitibacter flavus</name>
    <dbReference type="NCBI Taxonomy" id="2576071"/>
    <lineage>
        <taxon>Bacteria</taxon>
        <taxon>Pseudomonadati</taxon>
        <taxon>Verrucomicrobiota</taxon>
        <taxon>Verrucomicrobiia</taxon>
        <taxon>Verrucomicrobiales</taxon>
        <taxon>Verrucomicrobiaceae</taxon>
        <taxon>Phragmitibacter</taxon>
    </lineage>
</organism>
<evidence type="ECO:0000313" key="2">
    <source>
        <dbReference type="Proteomes" id="UP000306196"/>
    </source>
</evidence>
<comment type="caution">
    <text evidence="1">The sequence shown here is derived from an EMBL/GenBank/DDBJ whole genome shotgun (WGS) entry which is preliminary data.</text>
</comment>
<protein>
    <recommendedName>
        <fullName evidence="3">SGNH hydrolase-type esterase domain-containing protein</fullName>
    </recommendedName>
</protein>
<name>A0A5R8K7V3_9BACT</name>
<dbReference type="RefSeq" id="WP_138088618.1">
    <property type="nucleotide sequence ID" value="NZ_VAUV01000025.1"/>
</dbReference>
<sequence>MMEDSKIEYLYKPSSNYQRFGHEVRYNQYSMRSDDFSQRKTAREELRVLVIGDSVVEGGGLVDQKDIATERLRKLLQQGTQIPVLVGNASAKSWGPPNMLEYVKRYGFFDADVCIVVVSSHDVADVPTFMPIVGVHPDFPARKPVLAVEELFTRYLPRYVPAMRKNLPQPDTLNPEELERLMKSSVETSMQALRELLELAKASGAEVMVAQHLEKRELEDKPMPGHGVIADVAKSCGTEVIQLGPAMASTREAGTETYKDNIHLTSAGQEAVGEALFKAVQSALDGENGKRLTLRGETE</sequence>
<dbReference type="Proteomes" id="UP000306196">
    <property type="component" value="Unassembled WGS sequence"/>
</dbReference>
<proteinExistence type="predicted"/>
<dbReference type="OrthoDB" id="9790710at2"/>
<dbReference type="Gene3D" id="3.40.50.1110">
    <property type="entry name" value="SGNH hydrolase"/>
    <property type="match status" value="1"/>
</dbReference>
<dbReference type="InterPro" id="IPR036514">
    <property type="entry name" value="SGNH_hydro_sf"/>
</dbReference>
<evidence type="ECO:0008006" key="3">
    <source>
        <dbReference type="Google" id="ProtNLM"/>
    </source>
</evidence>
<keyword evidence="2" id="KW-1185">Reference proteome</keyword>
<dbReference type="SUPFAM" id="SSF52266">
    <property type="entry name" value="SGNH hydrolase"/>
    <property type="match status" value="1"/>
</dbReference>
<dbReference type="GO" id="GO:0016788">
    <property type="term" value="F:hydrolase activity, acting on ester bonds"/>
    <property type="evidence" value="ECO:0007669"/>
    <property type="project" value="UniProtKB-ARBA"/>
</dbReference>
<dbReference type="AlphaFoldDB" id="A0A5R8K7V3"/>
<reference evidence="1 2" key="1">
    <citation type="submission" date="2019-05" db="EMBL/GenBank/DDBJ databases">
        <title>Verrucobacter flavum gen. nov., sp. nov. a new member of the family Verrucomicrobiaceae.</title>
        <authorList>
            <person name="Szuroczki S."/>
            <person name="Abbaszade G."/>
            <person name="Szabo A."/>
            <person name="Felfoldi T."/>
            <person name="Schumann P."/>
            <person name="Boka K."/>
            <person name="Keki Z."/>
            <person name="Toumi M."/>
            <person name="Toth E."/>
        </authorList>
    </citation>
    <scope>NUCLEOTIDE SEQUENCE [LARGE SCALE GENOMIC DNA]</scope>
    <source>
        <strain evidence="1 2">MG-N-17</strain>
    </source>
</reference>